<dbReference type="GO" id="GO:0004185">
    <property type="term" value="F:serine-type carboxypeptidase activity"/>
    <property type="evidence" value="ECO:0007669"/>
    <property type="project" value="InterPro"/>
</dbReference>
<dbReference type="Gene3D" id="3.40.50.1820">
    <property type="entry name" value="alpha/beta hydrolase"/>
    <property type="match status" value="1"/>
</dbReference>
<dbReference type="Pfam" id="PF00450">
    <property type="entry name" value="Peptidase_S10"/>
    <property type="match status" value="1"/>
</dbReference>
<accession>A0A328BK98</accession>
<name>A0A328BK98_9CAUL</name>
<dbReference type="InterPro" id="IPR029058">
    <property type="entry name" value="AB_hydrolase_fold"/>
</dbReference>
<evidence type="ECO:0000313" key="2">
    <source>
        <dbReference type="EMBL" id="RAK66354.1"/>
    </source>
</evidence>
<sequence length="601" mass="64988">MTVNFWISAWAGDESSSAVTAPASRPARNRIETPKPARHHRTPQTGFFYSNCVRRPRGATTSMQARRPDGIAYADAPARQRHNERKIRRRWVSVPGKLARGMSMPQVTKRALLAAGAFAMAGATRAQDAAAQGPVATSGGPFVTRHKGVFNGRKVDYVATVGETLIATPDGRPTARFVSTSYVARGGDPAKRPVLFAFNGGPSSSSATLHMMALGPRRLVVAQDPAAPSPGPQLTDNTATVLDVADIVFIDPAETGYSRVLPGGRRELFYSVEGDAQSVSDFVIAWCKANGREASPKYVLGESYGTLRAALMAGQLAPVLPLDGVFLFGQAVNMIETSQRAKNVVSYGTNLPALAAIAAYHGRADLKGRSMATFIDEVYAWGMGEYVQALLRGYDLPEAGRRRIAVQLQAYTGISADYYLANDLQITKIAFLRELLKDKGQVLGMYDARYAGPAPGPGQRHVDPFAKVTAPIQPAMLAHYAQTLGVTWPASEYRSLAPETGGWAWNGTLGPGGPFLDYDYPARLTAAFKANPKFQLMIGTGIYDLTTTVGPARYMVTKSDWPRDRVIQRQYEGGHMAYTHEPSLKAFTDDIRAWVQGGQPA</sequence>
<reference evidence="2 3" key="1">
    <citation type="submission" date="2018-05" db="EMBL/GenBank/DDBJ databases">
        <authorList>
            <person name="Lanie J.A."/>
            <person name="Ng W.-L."/>
            <person name="Kazmierczak K.M."/>
            <person name="Andrzejewski T.M."/>
            <person name="Davidsen T.M."/>
            <person name="Wayne K.J."/>
            <person name="Tettelin H."/>
            <person name="Glass J.I."/>
            <person name="Rusch D."/>
            <person name="Podicherti R."/>
            <person name="Tsui H.-C.T."/>
            <person name="Winkler M.E."/>
        </authorList>
    </citation>
    <scope>NUCLEOTIDE SEQUENCE [LARGE SCALE GENOMIC DNA]</scope>
    <source>
        <strain evidence="2 3">BUT-10</strain>
    </source>
</reference>
<feature type="region of interest" description="Disordered" evidence="1">
    <location>
        <begin position="17"/>
        <end position="48"/>
    </location>
</feature>
<evidence type="ECO:0000313" key="3">
    <source>
        <dbReference type="Proteomes" id="UP000249524"/>
    </source>
</evidence>
<dbReference type="OrthoDB" id="9770107at2"/>
<dbReference type="GO" id="GO:0006508">
    <property type="term" value="P:proteolysis"/>
    <property type="evidence" value="ECO:0007669"/>
    <property type="project" value="InterPro"/>
</dbReference>
<protein>
    <submittedName>
        <fullName evidence="2">Peptidase S10</fullName>
    </submittedName>
</protein>
<dbReference type="Proteomes" id="UP000249524">
    <property type="component" value="Unassembled WGS sequence"/>
</dbReference>
<organism evidence="2 3">
    <name type="scientific">Phenylobacterium kunshanense</name>
    <dbReference type="NCBI Taxonomy" id="1445034"/>
    <lineage>
        <taxon>Bacteria</taxon>
        <taxon>Pseudomonadati</taxon>
        <taxon>Pseudomonadota</taxon>
        <taxon>Alphaproteobacteria</taxon>
        <taxon>Caulobacterales</taxon>
        <taxon>Caulobacteraceae</taxon>
        <taxon>Phenylobacterium</taxon>
    </lineage>
</organism>
<dbReference type="SUPFAM" id="SSF53474">
    <property type="entry name" value="alpha/beta-Hydrolases"/>
    <property type="match status" value="1"/>
</dbReference>
<evidence type="ECO:0000256" key="1">
    <source>
        <dbReference type="SAM" id="MobiDB-lite"/>
    </source>
</evidence>
<dbReference type="InterPro" id="IPR001563">
    <property type="entry name" value="Peptidase_S10"/>
</dbReference>
<dbReference type="EMBL" id="QFYS01000003">
    <property type="protein sequence ID" value="RAK66354.1"/>
    <property type="molecule type" value="Genomic_DNA"/>
</dbReference>
<dbReference type="AlphaFoldDB" id="A0A328BK98"/>
<comment type="caution">
    <text evidence="2">The sequence shown here is derived from an EMBL/GenBank/DDBJ whole genome shotgun (WGS) entry which is preliminary data.</text>
</comment>
<gene>
    <name evidence="2" type="ORF">DJ019_08885</name>
</gene>
<keyword evidence="3" id="KW-1185">Reference proteome</keyword>
<proteinExistence type="predicted"/>